<dbReference type="Proteomes" id="UP001235269">
    <property type="component" value="Unassembled WGS sequence"/>
</dbReference>
<sequence>MSKPDRPQNTSDAETIRKDAAGQFAKGDTIRDNNGVASAKPRDITHADDATAHKTPPGQKKPKKEWDLNYDEKDMNEGQWRG</sequence>
<reference evidence="2 3" key="1">
    <citation type="submission" date="2023-07" db="EMBL/GenBank/DDBJ databases">
        <title>Genomic Encyclopedia of Type Strains, Phase IV (KMG-IV): sequencing the most valuable type-strain genomes for metagenomic binning, comparative biology and taxonomic classification.</title>
        <authorList>
            <person name="Goeker M."/>
        </authorList>
    </citation>
    <scope>NUCLEOTIDE SEQUENCE [LARGE SCALE GENOMIC DNA]</scope>
    <source>
        <strain evidence="2 3">DSM 100301</strain>
    </source>
</reference>
<dbReference type="RefSeq" id="WP_307159945.1">
    <property type="nucleotide sequence ID" value="NZ_JAUSWH010000019.1"/>
</dbReference>
<dbReference type="EMBL" id="JAUSWH010000019">
    <property type="protein sequence ID" value="MDQ0457839.1"/>
    <property type="molecule type" value="Genomic_DNA"/>
</dbReference>
<name>A0ABU0IKW8_9HYPH</name>
<evidence type="ECO:0000256" key="1">
    <source>
        <dbReference type="SAM" id="MobiDB-lite"/>
    </source>
</evidence>
<feature type="compositionally biased region" description="Basic and acidic residues" evidence="1">
    <location>
        <begin position="64"/>
        <end position="76"/>
    </location>
</feature>
<accession>A0ABU0IKW8</accession>
<feature type="region of interest" description="Disordered" evidence="1">
    <location>
        <begin position="1"/>
        <end position="82"/>
    </location>
</feature>
<gene>
    <name evidence="2" type="ORF">QO005_004197</name>
</gene>
<comment type="caution">
    <text evidence="2">The sequence shown here is derived from an EMBL/GenBank/DDBJ whole genome shotgun (WGS) entry which is preliminary data.</text>
</comment>
<evidence type="ECO:0000313" key="2">
    <source>
        <dbReference type="EMBL" id="MDQ0457839.1"/>
    </source>
</evidence>
<organism evidence="2 3">
    <name type="scientific">Rhizobium paknamense</name>
    <dbReference type="NCBI Taxonomy" id="1206817"/>
    <lineage>
        <taxon>Bacteria</taxon>
        <taxon>Pseudomonadati</taxon>
        <taxon>Pseudomonadota</taxon>
        <taxon>Alphaproteobacteria</taxon>
        <taxon>Hyphomicrobiales</taxon>
        <taxon>Rhizobiaceae</taxon>
        <taxon>Rhizobium/Agrobacterium group</taxon>
        <taxon>Rhizobium</taxon>
    </lineage>
</organism>
<proteinExistence type="predicted"/>
<evidence type="ECO:0000313" key="3">
    <source>
        <dbReference type="Proteomes" id="UP001235269"/>
    </source>
</evidence>
<protein>
    <submittedName>
        <fullName evidence="2">Uncharacterized protein</fullName>
    </submittedName>
</protein>
<feature type="compositionally biased region" description="Basic and acidic residues" evidence="1">
    <location>
        <begin position="40"/>
        <end position="52"/>
    </location>
</feature>
<keyword evidence="3" id="KW-1185">Reference proteome</keyword>